<feature type="coiled-coil region" evidence="1">
    <location>
        <begin position="117"/>
        <end position="172"/>
    </location>
</feature>
<gene>
    <name evidence="3" type="ORF">JF259_06115</name>
</gene>
<proteinExistence type="predicted"/>
<name>A0A8J7J3E7_9FLAO</name>
<dbReference type="AlphaFoldDB" id="A0A8J7J3E7"/>
<keyword evidence="2" id="KW-0812">Transmembrane</keyword>
<accession>A0A8J7J3E7</accession>
<keyword evidence="1" id="KW-0175">Coiled coil</keyword>
<dbReference type="RefSeq" id="WP_199114420.1">
    <property type="nucleotide sequence ID" value="NZ_JAELVQ010000005.1"/>
</dbReference>
<sequence>MKEDNIDKLFKNLGNNFDIEIPDSNHAQRFLDKLNQTSSPSSRSVFKIPFWKPLIGIAASIVLLTVLAIGIKQTNNSRELADVSPEMANTQNYFTSTIIEEFVKIQEISTPEVQSIVNDAIKQIEILEDNYNGLKNDLINSDNDSRVIHAMINNFQNRIDILKKTLEEIKNVQQLKHASNETHITI</sequence>
<evidence type="ECO:0000256" key="2">
    <source>
        <dbReference type="SAM" id="Phobius"/>
    </source>
</evidence>
<dbReference type="Proteomes" id="UP000610931">
    <property type="component" value="Unassembled WGS sequence"/>
</dbReference>
<comment type="caution">
    <text evidence="3">The sequence shown here is derived from an EMBL/GenBank/DDBJ whole genome shotgun (WGS) entry which is preliminary data.</text>
</comment>
<evidence type="ECO:0000313" key="4">
    <source>
        <dbReference type="Proteomes" id="UP000610931"/>
    </source>
</evidence>
<keyword evidence="2" id="KW-0472">Membrane</keyword>
<evidence type="ECO:0000256" key="1">
    <source>
        <dbReference type="SAM" id="Coils"/>
    </source>
</evidence>
<organism evidence="3 4">
    <name type="scientific">Snuella sedimenti</name>
    <dbReference type="NCBI Taxonomy" id="2798802"/>
    <lineage>
        <taxon>Bacteria</taxon>
        <taxon>Pseudomonadati</taxon>
        <taxon>Bacteroidota</taxon>
        <taxon>Flavobacteriia</taxon>
        <taxon>Flavobacteriales</taxon>
        <taxon>Flavobacteriaceae</taxon>
        <taxon>Snuella</taxon>
    </lineage>
</organism>
<dbReference type="EMBL" id="JAELVQ010000005">
    <property type="protein sequence ID" value="MBJ6367658.1"/>
    <property type="molecule type" value="Genomic_DNA"/>
</dbReference>
<reference evidence="3" key="1">
    <citation type="submission" date="2020-12" db="EMBL/GenBank/DDBJ databases">
        <title>Snuella sp. nov., isolated from sediment in Incheon.</title>
        <authorList>
            <person name="Kim W."/>
        </authorList>
    </citation>
    <scope>NUCLEOTIDE SEQUENCE</scope>
    <source>
        <strain evidence="3">CAU 1569</strain>
    </source>
</reference>
<protein>
    <recommendedName>
        <fullName evidence="5">DUF4179 domain-containing protein</fullName>
    </recommendedName>
</protein>
<feature type="transmembrane region" description="Helical" evidence="2">
    <location>
        <begin position="50"/>
        <end position="71"/>
    </location>
</feature>
<keyword evidence="2" id="KW-1133">Transmembrane helix</keyword>
<evidence type="ECO:0000313" key="3">
    <source>
        <dbReference type="EMBL" id="MBJ6367658.1"/>
    </source>
</evidence>
<keyword evidence="4" id="KW-1185">Reference proteome</keyword>
<evidence type="ECO:0008006" key="5">
    <source>
        <dbReference type="Google" id="ProtNLM"/>
    </source>
</evidence>